<protein>
    <submittedName>
        <fullName evidence="1">Uncharacterized protein</fullName>
    </submittedName>
</protein>
<dbReference type="Proteomes" id="UP000578112">
    <property type="component" value="Unassembled WGS sequence"/>
</dbReference>
<sequence>MKSTDQHDPALFLAPADAVVPEPEAELADSSAEAMTRLRDPFAVAPEPPRNASRHG</sequence>
<reference evidence="1 2" key="1">
    <citation type="submission" date="2020-08" db="EMBL/GenBank/DDBJ databases">
        <title>Sequencing the genomes of 1000 actinobacteria strains.</title>
        <authorList>
            <person name="Klenk H.-P."/>
        </authorList>
    </citation>
    <scope>NUCLEOTIDE SEQUENCE [LARGE SCALE GENOMIC DNA]</scope>
    <source>
        <strain evidence="1 2">DSM 43149</strain>
    </source>
</reference>
<dbReference type="EMBL" id="JACHNH010000001">
    <property type="protein sequence ID" value="MBB4766664.1"/>
    <property type="molecule type" value="Genomic_DNA"/>
</dbReference>
<proteinExistence type="predicted"/>
<accession>A0A7W7I5F9</accession>
<keyword evidence="2" id="KW-1185">Reference proteome</keyword>
<organism evidence="1 2">
    <name type="scientific">Actinoplanes digitatis</name>
    <dbReference type="NCBI Taxonomy" id="1868"/>
    <lineage>
        <taxon>Bacteria</taxon>
        <taxon>Bacillati</taxon>
        <taxon>Actinomycetota</taxon>
        <taxon>Actinomycetes</taxon>
        <taxon>Micromonosporales</taxon>
        <taxon>Micromonosporaceae</taxon>
        <taxon>Actinoplanes</taxon>
    </lineage>
</organism>
<evidence type="ECO:0000313" key="1">
    <source>
        <dbReference type="EMBL" id="MBB4766664.1"/>
    </source>
</evidence>
<name>A0A7W7I5F9_9ACTN</name>
<dbReference type="AlphaFoldDB" id="A0A7W7I5F9"/>
<evidence type="ECO:0000313" key="2">
    <source>
        <dbReference type="Proteomes" id="UP000578112"/>
    </source>
</evidence>
<comment type="caution">
    <text evidence="1">The sequence shown here is derived from an EMBL/GenBank/DDBJ whole genome shotgun (WGS) entry which is preliminary data.</text>
</comment>
<dbReference type="RefSeq" id="WP_184997775.1">
    <property type="nucleotide sequence ID" value="NZ_BOMK01000046.1"/>
</dbReference>
<gene>
    <name evidence="1" type="ORF">BJ971_007220</name>
</gene>